<dbReference type="Proteomes" id="UP000271256">
    <property type="component" value="Unassembled WGS sequence"/>
</dbReference>
<feature type="transmembrane region" description="Helical" evidence="9">
    <location>
        <begin position="50"/>
        <end position="71"/>
    </location>
</feature>
<evidence type="ECO:0000256" key="7">
    <source>
        <dbReference type="ARBA" id="ARBA00022989"/>
    </source>
</evidence>
<gene>
    <name evidence="9 10" type="primary">cobD</name>
    <name evidence="10" type="ORF">D7024_05575</name>
</gene>
<comment type="pathway">
    <text evidence="2 9">Cofactor biosynthesis; adenosylcobalamin biosynthesis.</text>
</comment>
<comment type="caution">
    <text evidence="9">Lacks conserved residue(s) required for the propagation of feature annotation.</text>
</comment>
<dbReference type="EMBL" id="RBWE01000001">
    <property type="protein sequence ID" value="RKO66468.1"/>
    <property type="molecule type" value="Genomic_DNA"/>
</dbReference>
<dbReference type="GO" id="GO:0009236">
    <property type="term" value="P:cobalamin biosynthetic process"/>
    <property type="evidence" value="ECO:0007669"/>
    <property type="project" value="UniProtKB-UniRule"/>
</dbReference>
<organism evidence="10 11">
    <name type="scientific">Desulfofundulus salinus</name>
    <dbReference type="NCBI Taxonomy" id="2419843"/>
    <lineage>
        <taxon>Bacteria</taxon>
        <taxon>Bacillati</taxon>
        <taxon>Bacillota</taxon>
        <taxon>Clostridia</taxon>
        <taxon>Eubacteriales</taxon>
        <taxon>Peptococcaceae</taxon>
        <taxon>Desulfofundulus</taxon>
    </lineage>
</organism>
<comment type="function">
    <text evidence="9">Converts cobyric acid to cobinamide by the addition of aminopropanol on the F carboxylic group.</text>
</comment>
<keyword evidence="5 9" id="KW-0169">Cobalamin biosynthesis</keyword>
<evidence type="ECO:0000256" key="9">
    <source>
        <dbReference type="HAMAP-Rule" id="MF_00024"/>
    </source>
</evidence>
<comment type="similarity">
    <text evidence="3 9">Belongs to the CobD/CbiB family.</text>
</comment>
<dbReference type="PANTHER" id="PTHR34308">
    <property type="entry name" value="COBALAMIN BIOSYNTHESIS PROTEIN CBIB"/>
    <property type="match status" value="1"/>
</dbReference>
<evidence type="ECO:0000313" key="11">
    <source>
        <dbReference type="Proteomes" id="UP000271256"/>
    </source>
</evidence>
<dbReference type="GO" id="GO:0015420">
    <property type="term" value="F:ABC-type vitamin B12 transporter activity"/>
    <property type="evidence" value="ECO:0007669"/>
    <property type="project" value="UniProtKB-UniRule"/>
</dbReference>
<evidence type="ECO:0000256" key="1">
    <source>
        <dbReference type="ARBA" id="ARBA00004651"/>
    </source>
</evidence>
<accession>A0A494WT11</accession>
<evidence type="ECO:0000256" key="3">
    <source>
        <dbReference type="ARBA" id="ARBA00006263"/>
    </source>
</evidence>
<dbReference type="GO" id="GO:0048472">
    <property type="term" value="F:threonine-phosphate decarboxylase activity"/>
    <property type="evidence" value="ECO:0007669"/>
    <property type="project" value="InterPro"/>
</dbReference>
<dbReference type="InterPro" id="IPR004485">
    <property type="entry name" value="Cobalamin_biosynth_CobD/CbiB"/>
</dbReference>
<proteinExistence type="inferred from homology"/>
<dbReference type="PANTHER" id="PTHR34308:SF1">
    <property type="entry name" value="COBALAMIN BIOSYNTHESIS PROTEIN CBIB"/>
    <property type="match status" value="1"/>
</dbReference>
<feature type="transmembrane region" description="Helical" evidence="9">
    <location>
        <begin position="294"/>
        <end position="315"/>
    </location>
</feature>
<dbReference type="HAMAP" id="MF_00024">
    <property type="entry name" value="CobD_CbiB"/>
    <property type="match status" value="1"/>
</dbReference>
<evidence type="ECO:0000256" key="8">
    <source>
        <dbReference type="ARBA" id="ARBA00023136"/>
    </source>
</evidence>
<dbReference type="OrthoDB" id="9811967at2"/>
<evidence type="ECO:0000256" key="4">
    <source>
        <dbReference type="ARBA" id="ARBA00022475"/>
    </source>
</evidence>
<evidence type="ECO:0000256" key="5">
    <source>
        <dbReference type="ARBA" id="ARBA00022573"/>
    </source>
</evidence>
<keyword evidence="7 9" id="KW-1133">Transmembrane helix</keyword>
<reference evidence="10 11" key="1">
    <citation type="submission" date="2018-10" db="EMBL/GenBank/DDBJ databases">
        <authorList>
            <person name="Grouzdev D.S."/>
            <person name="Krutkina M.S."/>
            <person name="Tourova T.P."/>
            <person name="Nazina T.N."/>
        </authorList>
    </citation>
    <scope>NUCLEOTIDE SEQUENCE [LARGE SCALE GENOMIC DNA]</scope>
    <source>
        <strain evidence="10 11">435</strain>
    </source>
</reference>
<keyword evidence="11" id="KW-1185">Reference proteome</keyword>
<keyword evidence="6 9" id="KW-0812">Transmembrane</keyword>
<name>A0A494WT11_9FIRM</name>
<comment type="subcellular location">
    <subcellularLocation>
        <location evidence="1 9">Cell membrane</location>
        <topology evidence="1 9">Multi-pass membrane protein</topology>
    </subcellularLocation>
</comment>
<evidence type="ECO:0000256" key="6">
    <source>
        <dbReference type="ARBA" id="ARBA00022692"/>
    </source>
</evidence>
<evidence type="ECO:0000313" key="10">
    <source>
        <dbReference type="EMBL" id="RKO66468.1"/>
    </source>
</evidence>
<keyword evidence="4 9" id="KW-1003">Cell membrane</keyword>
<dbReference type="UniPathway" id="UPA00148"/>
<evidence type="ECO:0000256" key="2">
    <source>
        <dbReference type="ARBA" id="ARBA00004953"/>
    </source>
</evidence>
<dbReference type="Pfam" id="PF03186">
    <property type="entry name" value="CobD_Cbib"/>
    <property type="match status" value="1"/>
</dbReference>
<feature type="transmembrane region" description="Helical" evidence="9">
    <location>
        <begin position="77"/>
        <end position="100"/>
    </location>
</feature>
<keyword evidence="8 9" id="KW-0472">Membrane</keyword>
<comment type="caution">
    <text evidence="10">The sequence shown here is derived from an EMBL/GenBank/DDBJ whole genome shotgun (WGS) entry which is preliminary data.</text>
</comment>
<dbReference type="RefSeq" id="WP_121450903.1">
    <property type="nucleotide sequence ID" value="NZ_RBWE01000001.1"/>
</dbReference>
<protein>
    <recommendedName>
        <fullName evidence="9">Cobalamin biosynthesis protein CobD</fullName>
    </recommendedName>
</protein>
<sequence length="318" mass="34334">MLGVVAAYLVDLLVGDPHWFPHPVVIIGKIIAGLEKIFRRVAKSPLSLRVAGVVLAAVVVGSSYLATYLLVSLAALVHPWLALGLEVWLISTTFAVRGLAGAARDVLRPLSRGELDLARRRVGFIVGRDTDRMDAREVARATVETVAENIVDGFVSPLFYALIGGAPLAMAYRAVNTLDSMVGYRNDLYRDLGWASARLDDVANFLPARWAGLLLVAAAWLSGRRAGEAWQAIRKDARRHPSPNSGIPEAAMAGALGICLGGLNYYGGEVSFRAYLNESGHPPQIDHIRQAVDMLYLTAALAVFSGLAVKLLFFYSLL</sequence>
<dbReference type="GO" id="GO:0005886">
    <property type="term" value="C:plasma membrane"/>
    <property type="evidence" value="ECO:0007669"/>
    <property type="project" value="UniProtKB-SubCell"/>
</dbReference>
<dbReference type="NCBIfam" id="TIGR00380">
    <property type="entry name" value="cobal_cbiB"/>
    <property type="match status" value="1"/>
</dbReference>
<dbReference type="AlphaFoldDB" id="A0A494WT11"/>